<reference evidence="4" key="1">
    <citation type="submission" date="2013-01" db="EMBL/GenBank/DDBJ databases">
        <title>Draft Genome Sequence of a Mulberry Tree, Morus notabilis C.K. Schneid.</title>
        <authorList>
            <person name="He N."/>
            <person name="Zhao S."/>
        </authorList>
    </citation>
    <scope>NUCLEOTIDE SEQUENCE</scope>
</reference>
<dbReference type="Gene3D" id="3.40.50.12660">
    <property type="match status" value="2"/>
</dbReference>
<dbReference type="PANTHER" id="PTHR48104:SF7">
    <property type="entry name" value="METACASPASE-9"/>
    <property type="match status" value="1"/>
</dbReference>
<evidence type="ECO:0000313" key="3">
    <source>
        <dbReference type="EMBL" id="EXC30768.1"/>
    </source>
</evidence>
<dbReference type="GO" id="GO:0006508">
    <property type="term" value="P:proteolysis"/>
    <property type="evidence" value="ECO:0007669"/>
    <property type="project" value="InterPro"/>
</dbReference>
<feature type="domain" description="Peptidase C14 caspase" evidence="2">
    <location>
        <begin position="7"/>
        <end position="299"/>
    </location>
</feature>
<proteinExistence type="inferred from homology"/>
<dbReference type="AlphaFoldDB" id="W9SFL7"/>
<evidence type="ECO:0000259" key="2">
    <source>
        <dbReference type="Pfam" id="PF00656"/>
    </source>
</evidence>
<sequence>MENGKKRLTLLVGCNYPNTQYELHGCVNDVVSMRDTLVSRFGFDPNHIELLTDQPGSSVTPTGENIKRALGEMVDKAEAGDVLFFHYSGHGTRIPSMKLGNRFRQDEAIVPCDFNLITDVDFRHLVNRLPKGASFTILSDSCHSGGLIDKEKEQIGPGSTRDTKGEKSLSFRPKTIPFQSILQHFSSLTNINTSDIATHLLALFGSNSSLKFRLPLIEDIDFLKPDEGILLSGCQANETCADMNPIVAGGKACGAFSNAVQTVLEKNPGKLSNREVVMMTRKVLNDQGFVNQHPCLYCSDENADSVFLWQL</sequence>
<name>W9SFL7_9ROSA</name>
<dbReference type="Proteomes" id="UP000030645">
    <property type="component" value="Unassembled WGS sequence"/>
</dbReference>
<dbReference type="Pfam" id="PF00656">
    <property type="entry name" value="Peptidase_C14"/>
    <property type="match status" value="1"/>
</dbReference>
<dbReference type="InterPro" id="IPR011600">
    <property type="entry name" value="Pept_C14_caspase"/>
</dbReference>
<evidence type="ECO:0000313" key="4">
    <source>
        <dbReference type="Proteomes" id="UP000030645"/>
    </source>
</evidence>
<evidence type="ECO:0000256" key="1">
    <source>
        <dbReference type="ARBA" id="ARBA00009005"/>
    </source>
</evidence>
<protein>
    <recommendedName>
        <fullName evidence="2">Peptidase C14 caspase domain-containing protein</fullName>
    </recommendedName>
</protein>
<dbReference type="GO" id="GO:0004197">
    <property type="term" value="F:cysteine-type endopeptidase activity"/>
    <property type="evidence" value="ECO:0007669"/>
    <property type="project" value="InterPro"/>
</dbReference>
<comment type="similarity">
    <text evidence="1">Belongs to the peptidase C14B family.</text>
</comment>
<organism evidence="3 4">
    <name type="scientific">Morus notabilis</name>
    <dbReference type="NCBI Taxonomy" id="981085"/>
    <lineage>
        <taxon>Eukaryota</taxon>
        <taxon>Viridiplantae</taxon>
        <taxon>Streptophyta</taxon>
        <taxon>Embryophyta</taxon>
        <taxon>Tracheophyta</taxon>
        <taxon>Spermatophyta</taxon>
        <taxon>Magnoliopsida</taxon>
        <taxon>eudicotyledons</taxon>
        <taxon>Gunneridae</taxon>
        <taxon>Pentapetalae</taxon>
        <taxon>rosids</taxon>
        <taxon>fabids</taxon>
        <taxon>Rosales</taxon>
        <taxon>Moraceae</taxon>
        <taxon>Moreae</taxon>
        <taxon>Morus</taxon>
    </lineage>
</organism>
<keyword evidence="4" id="KW-1185">Reference proteome</keyword>
<dbReference type="GO" id="GO:0005737">
    <property type="term" value="C:cytoplasm"/>
    <property type="evidence" value="ECO:0007669"/>
    <property type="project" value="TreeGrafter"/>
</dbReference>
<dbReference type="EMBL" id="KE346217">
    <property type="protein sequence ID" value="EXC30768.1"/>
    <property type="molecule type" value="Genomic_DNA"/>
</dbReference>
<dbReference type="eggNOG" id="KOG1546">
    <property type="taxonomic scope" value="Eukaryota"/>
</dbReference>
<dbReference type="STRING" id="981085.W9SFL7"/>
<dbReference type="InterPro" id="IPR050452">
    <property type="entry name" value="Metacaspase"/>
</dbReference>
<dbReference type="InterPro" id="IPR029030">
    <property type="entry name" value="Caspase-like_dom_sf"/>
</dbReference>
<dbReference type="PANTHER" id="PTHR48104">
    <property type="entry name" value="METACASPASE-4"/>
    <property type="match status" value="1"/>
</dbReference>
<gene>
    <name evidence="3" type="ORF">L484_027943</name>
</gene>
<dbReference type="SUPFAM" id="SSF52129">
    <property type="entry name" value="Caspase-like"/>
    <property type="match status" value="1"/>
</dbReference>
<dbReference type="KEGG" id="mnt:21410548"/>
<dbReference type="OrthoDB" id="3223806at2759"/>
<accession>W9SFL7</accession>